<dbReference type="Pfam" id="PF07209">
    <property type="entry name" value="DUF1415"/>
    <property type="match status" value="1"/>
</dbReference>
<sequence length="197" mass="22336">MIAVTIHSPANAAAIEAQTRCWLEQRVLKDNLCPFAHQPYKNDQVRMVVTDSARQEYLLDDLLHELKHLDSLPADTLETTLLIHPGVLEDFHDYNDFLDLVDGLLVQEGYEGVYQVASFHPDYQFADTAEDDSENYTNRSPWPMLHLLREASLEQAIATHPDVAAIPQRNIELMQELGTEVLAADLARCQKIVTQVE</sequence>
<dbReference type="InterPro" id="IPR009858">
    <property type="entry name" value="DUF1415"/>
</dbReference>
<gene>
    <name evidence="1" type="ORF">HELGO_WM31685</name>
</gene>
<dbReference type="AlphaFoldDB" id="A0A6S6SSQ3"/>
<accession>A0A6S6SSQ3</accession>
<evidence type="ECO:0000313" key="1">
    <source>
        <dbReference type="EMBL" id="CAA6807913.1"/>
    </source>
</evidence>
<organism evidence="1">
    <name type="scientific">uncultured Thiotrichaceae bacterium</name>
    <dbReference type="NCBI Taxonomy" id="298394"/>
    <lineage>
        <taxon>Bacteria</taxon>
        <taxon>Pseudomonadati</taxon>
        <taxon>Pseudomonadota</taxon>
        <taxon>Gammaproteobacteria</taxon>
        <taxon>Thiotrichales</taxon>
        <taxon>Thiotrichaceae</taxon>
        <taxon>environmental samples</taxon>
    </lineage>
</organism>
<dbReference type="EMBL" id="CACVAT010000112">
    <property type="protein sequence ID" value="CAA6807913.1"/>
    <property type="molecule type" value="Genomic_DNA"/>
</dbReference>
<protein>
    <recommendedName>
        <fullName evidence="2">DUF1415 domain-containing protein</fullName>
    </recommendedName>
</protein>
<reference evidence="1" key="1">
    <citation type="submission" date="2020-01" db="EMBL/GenBank/DDBJ databases">
        <authorList>
            <person name="Meier V. D."/>
            <person name="Meier V D."/>
        </authorList>
    </citation>
    <scope>NUCLEOTIDE SEQUENCE</scope>
    <source>
        <strain evidence="1">HLG_WM_MAG_09</strain>
    </source>
</reference>
<name>A0A6S6SSQ3_9GAMM</name>
<proteinExistence type="predicted"/>
<evidence type="ECO:0008006" key="2">
    <source>
        <dbReference type="Google" id="ProtNLM"/>
    </source>
</evidence>